<protein>
    <recommendedName>
        <fullName evidence="8">Ubiquitin carboxyl-terminal hydrolase</fullName>
        <ecNumber evidence="8">3.4.19.12</ecNumber>
    </recommendedName>
</protein>
<accession>A0A5N6L116</accession>
<dbReference type="Pfam" id="PF01088">
    <property type="entry name" value="Peptidase_C12"/>
    <property type="match status" value="1"/>
</dbReference>
<keyword evidence="4 7" id="KW-0833">Ubl conjugation pathway</keyword>
<feature type="compositionally biased region" description="Basic residues" evidence="9">
    <location>
        <begin position="408"/>
        <end position="419"/>
    </location>
</feature>
<gene>
    <name evidence="11" type="ORF">FH972_025438</name>
</gene>
<feature type="site" description="Important for enzyme activity" evidence="7">
    <location>
        <position position="291"/>
    </location>
</feature>
<evidence type="ECO:0000259" key="10">
    <source>
        <dbReference type="PROSITE" id="PS52048"/>
    </source>
</evidence>
<feature type="region of interest" description="Disordered" evidence="9">
    <location>
        <begin position="1"/>
        <end position="24"/>
    </location>
</feature>
<dbReference type="PROSITE" id="PS52048">
    <property type="entry name" value="UCH_DOMAIN"/>
    <property type="match status" value="1"/>
</dbReference>
<evidence type="ECO:0000313" key="12">
    <source>
        <dbReference type="Proteomes" id="UP000327013"/>
    </source>
</evidence>
<keyword evidence="6 7" id="KW-0788">Thiol protease</keyword>
<dbReference type="PANTHER" id="PTHR10589">
    <property type="entry name" value="UBIQUITIN CARBOXYL-TERMINAL HYDROLASE"/>
    <property type="match status" value="1"/>
</dbReference>
<dbReference type="SUPFAM" id="SSF54001">
    <property type="entry name" value="Cysteine proteinases"/>
    <property type="match status" value="1"/>
</dbReference>
<evidence type="ECO:0000256" key="9">
    <source>
        <dbReference type="SAM" id="MobiDB-lite"/>
    </source>
</evidence>
<dbReference type="Pfam" id="PF18031">
    <property type="entry name" value="UCH_C"/>
    <property type="match status" value="1"/>
</dbReference>
<keyword evidence="3 7" id="KW-0645">Protease</keyword>
<evidence type="ECO:0000256" key="2">
    <source>
        <dbReference type="ARBA" id="ARBA00009326"/>
    </source>
</evidence>
<reference evidence="11 12" key="1">
    <citation type="submission" date="2019-06" db="EMBL/GenBank/DDBJ databases">
        <title>A chromosomal-level reference genome of Carpinus fangiana (Coryloideae, Betulaceae).</title>
        <authorList>
            <person name="Yang X."/>
            <person name="Wang Z."/>
            <person name="Zhang L."/>
            <person name="Hao G."/>
            <person name="Liu J."/>
            <person name="Yang Y."/>
        </authorList>
    </citation>
    <scope>NUCLEOTIDE SEQUENCE [LARGE SCALE GENOMIC DNA]</scope>
    <source>
        <strain evidence="11">Cfa_2016G</strain>
        <tissue evidence="11">Leaf</tissue>
    </source>
</reference>
<dbReference type="InterPro" id="IPR038765">
    <property type="entry name" value="Papain-like_cys_pep_sf"/>
</dbReference>
<dbReference type="InterPro" id="IPR036959">
    <property type="entry name" value="Peptidase_C12_UCH_sf"/>
</dbReference>
<comment type="similarity">
    <text evidence="2 7 8">Belongs to the peptidase C12 family.</text>
</comment>
<evidence type="ECO:0000256" key="7">
    <source>
        <dbReference type="PROSITE-ProRule" id="PRU01393"/>
    </source>
</evidence>
<keyword evidence="5 7" id="KW-0378">Hydrolase</keyword>
<sequence>MAMRMRHGDSHDQQLAPQEVASGQGLPPGRCRLWAAATMAAGPYRGTGGDIPPSLSFPFHQSTLADPFTAFAPGSACPSSSVTVNHGSRGYHPQMSQSGWQTIESDAGVFTYLLAHLGCPSIQFSELLTLDPADLDALGPVHGVIFLFKYPTGSDAPKSSDASKPLDGTFDHDAAQKLFFASQVIQNACGTQALLSVLLNKDDRESDALTGGDKVDIGASLRDFRDFTISFDPMLRGEALSNSELIRESHNAFSRSSPFADETAHDPQAESDDVFHFIAYTALNGTLYEIDGLQAAPISHGPCASAAEFPVKVVEVLQRRIARYPAGEIRFNLLAMVQDQRLVCKERGDWEGVEREEARRKEWAWENALRKHNFVGFAGEVLKGVIRTKTQEGDEQYGEWVKEAKGAMKKRAQAGRPRRAGAGAMKVD</sequence>
<dbReference type="PRINTS" id="PR00707">
    <property type="entry name" value="UBCTHYDRLASE"/>
</dbReference>
<dbReference type="OrthoDB" id="1924260at2759"/>
<proteinExistence type="inferred from homology"/>
<dbReference type="GO" id="GO:0004843">
    <property type="term" value="F:cysteine-type deubiquitinase activity"/>
    <property type="evidence" value="ECO:0007669"/>
    <property type="project" value="UniProtKB-UniRule"/>
</dbReference>
<dbReference type="CDD" id="cd09617">
    <property type="entry name" value="Peptidase_C12_UCH37_BAP1"/>
    <property type="match status" value="1"/>
</dbReference>
<dbReference type="FunFam" id="3.40.532.10:FF:000009">
    <property type="entry name" value="Ubiquitin carboxyl-terminal hydrolase"/>
    <property type="match status" value="1"/>
</dbReference>
<dbReference type="Gene3D" id="1.20.58.860">
    <property type="match status" value="1"/>
</dbReference>
<dbReference type="Gene3D" id="3.40.532.10">
    <property type="entry name" value="Peptidase C12, ubiquitin carboxyl-terminal hydrolase"/>
    <property type="match status" value="1"/>
</dbReference>
<evidence type="ECO:0000256" key="1">
    <source>
        <dbReference type="ARBA" id="ARBA00000707"/>
    </source>
</evidence>
<comment type="caution">
    <text evidence="11">The sequence shown here is derived from an EMBL/GenBank/DDBJ whole genome shotgun (WGS) entry which is preliminary data.</text>
</comment>
<feature type="active site" description="Proton donor" evidence="7">
    <location>
        <position position="276"/>
    </location>
</feature>
<organism evidence="11 12">
    <name type="scientific">Carpinus fangiana</name>
    <dbReference type="NCBI Taxonomy" id="176857"/>
    <lineage>
        <taxon>Eukaryota</taxon>
        <taxon>Viridiplantae</taxon>
        <taxon>Streptophyta</taxon>
        <taxon>Embryophyta</taxon>
        <taxon>Tracheophyta</taxon>
        <taxon>Spermatophyta</taxon>
        <taxon>Magnoliopsida</taxon>
        <taxon>eudicotyledons</taxon>
        <taxon>Gunneridae</taxon>
        <taxon>Pentapetalae</taxon>
        <taxon>rosids</taxon>
        <taxon>fabids</taxon>
        <taxon>Fagales</taxon>
        <taxon>Betulaceae</taxon>
        <taxon>Carpinus</taxon>
    </lineage>
</organism>
<keyword evidence="12" id="KW-1185">Reference proteome</keyword>
<dbReference type="EC" id="3.4.19.12" evidence="8"/>
<name>A0A5N6L116_9ROSI</name>
<feature type="region of interest" description="Disordered" evidence="9">
    <location>
        <begin position="408"/>
        <end position="428"/>
    </location>
</feature>
<evidence type="ECO:0000256" key="4">
    <source>
        <dbReference type="ARBA" id="ARBA00022786"/>
    </source>
</evidence>
<comment type="catalytic activity">
    <reaction evidence="1 7 8">
        <text>Thiol-dependent hydrolysis of ester, thioester, amide, peptide and isopeptide bonds formed by the C-terminal Gly of ubiquitin (a 76-residue protein attached to proteins as an intracellular targeting signal).</text>
        <dbReference type="EC" id="3.4.19.12"/>
    </reaction>
</comment>
<evidence type="ECO:0000313" key="11">
    <source>
        <dbReference type="EMBL" id="KAB8527786.1"/>
    </source>
</evidence>
<evidence type="ECO:0000256" key="3">
    <source>
        <dbReference type="ARBA" id="ARBA00022670"/>
    </source>
</evidence>
<dbReference type="Proteomes" id="UP000327013">
    <property type="component" value="Unassembled WGS sequence"/>
</dbReference>
<feature type="site" description="Transition state stabilizer" evidence="7">
    <location>
        <position position="183"/>
    </location>
</feature>
<feature type="compositionally biased region" description="Basic and acidic residues" evidence="9">
    <location>
        <begin position="1"/>
        <end position="12"/>
    </location>
</feature>
<dbReference type="GO" id="GO:0006511">
    <property type="term" value="P:ubiquitin-dependent protein catabolic process"/>
    <property type="evidence" value="ECO:0007669"/>
    <property type="project" value="UniProtKB-UniRule"/>
</dbReference>
<evidence type="ECO:0000256" key="8">
    <source>
        <dbReference type="RuleBase" id="RU361215"/>
    </source>
</evidence>
<dbReference type="PANTHER" id="PTHR10589:SF16">
    <property type="entry name" value="UBIQUITIN CARBOXYL-TERMINAL HYDROLASE ISOZYME L5"/>
    <property type="match status" value="1"/>
</dbReference>
<dbReference type="EMBL" id="VIBQ01000056">
    <property type="protein sequence ID" value="KAB8527786.1"/>
    <property type="molecule type" value="Genomic_DNA"/>
</dbReference>
<evidence type="ECO:0000256" key="5">
    <source>
        <dbReference type="ARBA" id="ARBA00022801"/>
    </source>
</evidence>
<feature type="domain" description="UCH catalytic" evidence="10">
    <location>
        <begin position="99"/>
        <end position="338"/>
    </location>
</feature>
<dbReference type="GO" id="GO:0005737">
    <property type="term" value="C:cytoplasm"/>
    <property type="evidence" value="ECO:0007669"/>
    <property type="project" value="TreeGrafter"/>
</dbReference>
<dbReference type="AlphaFoldDB" id="A0A5N6L116"/>
<evidence type="ECO:0000256" key="6">
    <source>
        <dbReference type="ARBA" id="ARBA00022807"/>
    </source>
</evidence>
<feature type="active site" description="Nucleophile" evidence="7">
    <location>
        <position position="189"/>
    </location>
</feature>
<dbReference type="InterPro" id="IPR001578">
    <property type="entry name" value="Peptidase_C12_UCH"/>
</dbReference>
<dbReference type="InterPro" id="IPR041507">
    <property type="entry name" value="UCH_C"/>
</dbReference>
<dbReference type="GO" id="GO:0016579">
    <property type="term" value="P:protein deubiquitination"/>
    <property type="evidence" value="ECO:0007669"/>
    <property type="project" value="TreeGrafter"/>
</dbReference>